<organism evidence="1 2">
    <name type="scientific">Bacteroides pyogenes F0041</name>
    <dbReference type="NCBI Taxonomy" id="1321819"/>
    <lineage>
        <taxon>Bacteria</taxon>
        <taxon>Pseudomonadati</taxon>
        <taxon>Bacteroidota</taxon>
        <taxon>Bacteroidia</taxon>
        <taxon>Bacteroidales</taxon>
        <taxon>Bacteroidaceae</taxon>
        <taxon>Bacteroides</taxon>
    </lineage>
</organism>
<comment type="caution">
    <text evidence="1">The sequence shown here is derived from an EMBL/GenBank/DDBJ whole genome shotgun (WGS) entry which is preliminary data.</text>
</comment>
<evidence type="ECO:0000313" key="1">
    <source>
        <dbReference type="EMBL" id="ERI88229.1"/>
    </source>
</evidence>
<dbReference type="HOGENOM" id="CLU_3229855_0_0_10"/>
<accession>U2CCM2</accession>
<evidence type="ECO:0000313" key="2">
    <source>
        <dbReference type="Proteomes" id="UP000016496"/>
    </source>
</evidence>
<protein>
    <submittedName>
        <fullName evidence="1">Uncharacterized protein</fullName>
    </submittedName>
</protein>
<dbReference type="AlphaFoldDB" id="U2CCM2"/>
<dbReference type="Proteomes" id="UP000016496">
    <property type="component" value="Unassembled WGS sequence"/>
</dbReference>
<sequence>MSFTKLRLSIYYMTRTIQVIDYKQHLYFCSCHNIKIYCCRPVK</sequence>
<name>U2CCM2_9BACE</name>
<proteinExistence type="predicted"/>
<reference evidence="1 2" key="1">
    <citation type="submission" date="2013-08" db="EMBL/GenBank/DDBJ databases">
        <authorList>
            <person name="Weinstock G."/>
            <person name="Sodergren E."/>
            <person name="Wylie T."/>
            <person name="Fulton L."/>
            <person name="Fulton R."/>
            <person name="Fronick C."/>
            <person name="O'Laughlin M."/>
            <person name="Godfrey J."/>
            <person name="Miner T."/>
            <person name="Herter B."/>
            <person name="Appelbaum E."/>
            <person name="Cordes M."/>
            <person name="Lek S."/>
            <person name="Wollam A."/>
            <person name="Pepin K.H."/>
            <person name="Palsikar V.B."/>
            <person name="Mitreva M."/>
            <person name="Wilson R.K."/>
        </authorList>
    </citation>
    <scope>NUCLEOTIDE SEQUENCE [LARGE SCALE GENOMIC DNA]</scope>
    <source>
        <strain evidence="1 2">F0041</strain>
    </source>
</reference>
<dbReference type="EMBL" id="AWSV01000040">
    <property type="protein sequence ID" value="ERI88229.1"/>
    <property type="molecule type" value="Genomic_DNA"/>
</dbReference>
<gene>
    <name evidence="1" type="ORF">HMPREF1981_00613</name>
</gene>